<evidence type="ECO:0008006" key="4">
    <source>
        <dbReference type="Google" id="ProtNLM"/>
    </source>
</evidence>
<feature type="transmembrane region" description="Helical" evidence="1">
    <location>
        <begin position="28"/>
        <end position="46"/>
    </location>
</feature>
<sequence length="167" mass="18823">MKEVQGTSDFYCSYFTSQTTFEKGKKALLFRVYALLSVNLTILYIFPPSSSSYSLEKLQSSFVNLVEQDYPILVGESYVNPKTKVLNVKLTNENDYQEANLSNSMTTEQAIEERSLDLIPAKMRDTEIFCVKGTLLADGGLATGVEFSHMLFDAEAMLTLMKIWGQH</sequence>
<keyword evidence="1" id="KW-1133">Transmembrane helix</keyword>
<evidence type="ECO:0000256" key="1">
    <source>
        <dbReference type="SAM" id="Phobius"/>
    </source>
</evidence>
<organism evidence="2 3">
    <name type="scientific">Peronospora belbahrii</name>
    <dbReference type="NCBI Taxonomy" id="622444"/>
    <lineage>
        <taxon>Eukaryota</taxon>
        <taxon>Sar</taxon>
        <taxon>Stramenopiles</taxon>
        <taxon>Oomycota</taxon>
        <taxon>Peronosporomycetes</taxon>
        <taxon>Peronosporales</taxon>
        <taxon>Peronosporaceae</taxon>
        <taxon>Peronospora</taxon>
    </lineage>
</organism>
<dbReference type="Gene3D" id="3.30.559.10">
    <property type="entry name" value="Chloramphenicol acetyltransferase-like domain"/>
    <property type="match status" value="1"/>
</dbReference>
<dbReference type="InterPro" id="IPR023213">
    <property type="entry name" value="CAT-like_dom_sf"/>
</dbReference>
<dbReference type="AlphaFoldDB" id="A0AAU9LJB1"/>
<proteinExistence type="predicted"/>
<dbReference type="EMBL" id="CAKKTJ010000336">
    <property type="protein sequence ID" value="CAH0482927.1"/>
    <property type="molecule type" value="Genomic_DNA"/>
</dbReference>
<name>A0AAU9LJB1_9STRA</name>
<dbReference type="Pfam" id="PF02458">
    <property type="entry name" value="Transferase"/>
    <property type="match status" value="1"/>
</dbReference>
<dbReference type="Proteomes" id="UP001160483">
    <property type="component" value="Unassembled WGS sequence"/>
</dbReference>
<comment type="caution">
    <text evidence="2">The sequence shown here is derived from an EMBL/GenBank/DDBJ whole genome shotgun (WGS) entry which is preliminary data.</text>
</comment>
<reference evidence="2" key="1">
    <citation type="submission" date="2021-11" db="EMBL/GenBank/DDBJ databases">
        <authorList>
            <person name="Islam A."/>
            <person name="Islam S."/>
            <person name="Flora M.S."/>
            <person name="Rahman M."/>
            <person name="Ziaur R.M."/>
            <person name="Epstein J.H."/>
            <person name="Hassan M."/>
            <person name="Klassen M."/>
            <person name="Woodard K."/>
            <person name="Webb A."/>
            <person name="Webby R.J."/>
            <person name="El Zowalaty M.E."/>
        </authorList>
    </citation>
    <scope>NUCLEOTIDE SEQUENCE</scope>
    <source>
        <strain evidence="2">Pbs3</strain>
    </source>
</reference>
<keyword evidence="1" id="KW-0812">Transmembrane</keyword>
<gene>
    <name evidence="2" type="ORF">PBS003_LOCUS9504</name>
</gene>
<evidence type="ECO:0000313" key="3">
    <source>
        <dbReference type="Proteomes" id="UP001160483"/>
    </source>
</evidence>
<keyword evidence="1" id="KW-0472">Membrane</keyword>
<evidence type="ECO:0000313" key="2">
    <source>
        <dbReference type="EMBL" id="CAH0482927.1"/>
    </source>
</evidence>
<protein>
    <recommendedName>
        <fullName evidence="4">Diacylglycerol O-acyltransferase</fullName>
    </recommendedName>
</protein>
<accession>A0AAU9LJB1</accession>